<dbReference type="SUPFAM" id="SSF50998">
    <property type="entry name" value="Quinoprotein alcohol dehydrogenase-like"/>
    <property type="match status" value="1"/>
</dbReference>
<dbReference type="InterPro" id="IPR053143">
    <property type="entry name" value="Arylsulfate_ST"/>
</dbReference>
<proteinExistence type="predicted"/>
<dbReference type="InterPro" id="IPR010262">
    <property type="entry name" value="Arylsulfotransferase_bact"/>
</dbReference>
<dbReference type="Pfam" id="PF05935">
    <property type="entry name" value="Arylsulfotrans"/>
    <property type="match status" value="1"/>
</dbReference>
<dbReference type="PANTHER" id="PTHR35340">
    <property type="entry name" value="PQQ ENZYME REPEAT PROTEIN-RELATED"/>
    <property type="match status" value="1"/>
</dbReference>
<dbReference type="Proteomes" id="UP000019141">
    <property type="component" value="Unassembled WGS sequence"/>
</dbReference>
<dbReference type="EMBL" id="AZHW01000643">
    <property type="protein sequence ID" value="ETW97603.1"/>
    <property type="molecule type" value="Genomic_DNA"/>
</dbReference>
<evidence type="ECO:0000313" key="2">
    <source>
        <dbReference type="EMBL" id="ETW97603.1"/>
    </source>
</evidence>
<organism evidence="2 3">
    <name type="scientific">Entotheonella factor</name>
    <dbReference type="NCBI Taxonomy" id="1429438"/>
    <lineage>
        <taxon>Bacteria</taxon>
        <taxon>Pseudomonadati</taxon>
        <taxon>Nitrospinota/Tectimicrobiota group</taxon>
        <taxon>Candidatus Tectimicrobiota</taxon>
        <taxon>Candidatus Entotheonellia</taxon>
        <taxon>Candidatus Entotheonellales</taxon>
        <taxon>Candidatus Entotheonellaceae</taxon>
        <taxon>Candidatus Entotheonella</taxon>
    </lineage>
</organism>
<comment type="caution">
    <text evidence="2">The sequence shown here is derived from an EMBL/GenBank/DDBJ whole genome shotgun (WGS) entry which is preliminary data.</text>
</comment>
<protein>
    <recommendedName>
        <fullName evidence="1">Arylsulfotransferase N-terminal domain-containing protein</fullName>
    </recommendedName>
</protein>
<evidence type="ECO:0000259" key="1">
    <source>
        <dbReference type="Pfam" id="PF17425"/>
    </source>
</evidence>
<dbReference type="InterPro" id="IPR035391">
    <property type="entry name" value="Arylsulfotran_N"/>
</dbReference>
<dbReference type="InterPro" id="IPR038477">
    <property type="entry name" value="ASST_N_sf"/>
</dbReference>
<accession>W4LHL4</accession>
<dbReference type="PANTHER" id="PTHR35340:SF5">
    <property type="entry name" value="ASST-DOMAIN-CONTAINING PROTEIN"/>
    <property type="match status" value="1"/>
</dbReference>
<dbReference type="InterPro" id="IPR011047">
    <property type="entry name" value="Quinoprotein_ADH-like_sf"/>
</dbReference>
<reference evidence="2 3" key="1">
    <citation type="journal article" date="2014" name="Nature">
        <title>An environmental bacterial taxon with a large and distinct metabolic repertoire.</title>
        <authorList>
            <person name="Wilson M.C."/>
            <person name="Mori T."/>
            <person name="Ruckert C."/>
            <person name="Uria A.R."/>
            <person name="Helf M.J."/>
            <person name="Takada K."/>
            <person name="Gernert C."/>
            <person name="Steffens U.A."/>
            <person name="Heycke N."/>
            <person name="Schmitt S."/>
            <person name="Rinke C."/>
            <person name="Helfrich E.J."/>
            <person name="Brachmann A.O."/>
            <person name="Gurgui C."/>
            <person name="Wakimoto T."/>
            <person name="Kracht M."/>
            <person name="Crusemann M."/>
            <person name="Hentschel U."/>
            <person name="Abe I."/>
            <person name="Matsunaga S."/>
            <person name="Kalinowski J."/>
            <person name="Takeyama H."/>
            <person name="Piel J."/>
        </authorList>
    </citation>
    <scope>NUCLEOTIDE SEQUENCE [LARGE SCALE GENOMIC DNA]</scope>
    <source>
        <strain evidence="3">TSY1</strain>
    </source>
</reference>
<dbReference type="Gene3D" id="2.60.40.3100">
    <property type="entry name" value="Arylsulphate sulphotransferase monomer, N-terminal domain"/>
    <property type="match status" value="1"/>
</dbReference>
<feature type="domain" description="Arylsulfotransferase N-terminal" evidence="1">
    <location>
        <begin position="10"/>
        <end position="81"/>
    </location>
</feature>
<dbReference type="GO" id="GO:0004062">
    <property type="term" value="F:aryl sulfotransferase activity"/>
    <property type="evidence" value="ECO:0007669"/>
    <property type="project" value="InterPro"/>
</dbReference>
<dbReference type="Pfam" id="PF17425">
    <property type="entry name" value="Arylsulfotran_N"/>
    <property type="match status" value="1"/>
</dbReference>
<name>W4LHL4_ENTF1</name>
<evidence type="ECO:0000313" key="3">
    <source>
        <dbReference type="Proteomes" id="UP000019141"/>
    </source>
</evidence>
<dbReference type="HOGENOM" id="CLU_509672_0_0_7"/>
<keyword evidence="3" id="KW-1185">Reference proteome</keyword>
<dbReference type="AlphaFoldDB" id="W4LHL4"/>
<gene>
    <name evidence="2" type="ORF">ETSY1_22010</name>
</gene>
<sequence length="534" mass="60697">MLDFTTPPTIHANPNPTVPLAAIVRFTANQPVDTTLAISDGQHHWELHYGPDQAPQQGLPVVGLRPNRTHHIRVLIQHGQADQVAHPDALTFTTPPLPDDPAEFPPIHVNVSQPHRMEPGLTLVFARRRIPGEPTELTPQQRQFMVSYGLIIALDAHGDVVWYFQTHARIADMIQLRNGNFLFLTTEFDVTEIDVLGNIVQQWYAAHRPQGPHATATPVACQTLHHCIYELSNGNFMALSAQAQEVEHYYTSEWDANAPRQTQQVMGDTIIEFTREGDIVWRWNCFDHLDLYRIGCETLYTYWWVRGFPGHTDWTHGNSMWINESDNTILLCLRLQEAILKIDRNTGDIRWILGEHTDWPTHLQDKLLQPIGDIQWPYHMHTPSITGDGTFLIFDNGVFGARPFTMPKPPSETYGRAAEYVIDEDRMTVQQVWASDQPGDVDNLISYAMGDADYLPQTGHVLISYGLAIPPDQVRDVPATAYNRCSHVRAQTRVREVTRTTPPETVFDVQLRIDAEEPDVGWVCFGAERIERLI</sequence>